<reference evidence="1 2" key="1">
    <citation type="submission" date="2019-01" db="EMBL/GenBank/DDBJ databases">
        <title>Genome and plasmid diversity of ESBL producing Escherichia coli ST131 tracking phylogenetic trajectories with Bayesian inference.</title>
        <authorList>
            <person name="Ny S."/>
        </authorList>
    </citation>
    <scope>NUCLEOTIDE SEQUENCE [LARGE SCALE GENOMIC DNA]</scope>
    <source>
        <strain evidence="1 2">C0101-PB_2013</strain>
    </source>
</reference>
<accession>A0A7I0KV28</accession>
<evidence type="ECO:0000313" key="2">
    <source>
        <dbReference type="Proteomes" id="UP000309847"/>
    </source>
</evidence>
<name>A0A7I0KV28_ECO25</name>
<organism evidence="1 2">
    <name type="scientific">Escherichia coli O25b:H4</name>
    <dbReference type="NCBI Taxonomy" id="941280"/>
    <lineage>
        <taxon>Bacteria</taxon>
        <taxon>Pseudomonadati</taxon>
        <taxon>Pseudomonadota</taxon>
        <taxon>Gammaproteobacteria</taxon>
        <taxon>Enterobacterales</taxon>
        <taxon>Enterobacteriaceae</taxon>
        <taxon>Escherichia</taxon>
    </lineage>
</organism>
<protein>
    <submittedName>
        <fullName evidence="1">Uncharacterized protein</fullName>
    </submittedName>
</protein>
<dbReference type="AlphaFoldDB" id="A0A7I0KV28"/>
<gene>
    <name evidence="1" type="ORF">EWT59_13755</name>
</gene>
<dbReference type="Proteomes" id="UP000309847">
    <property type="component" value="Unassembled WGS sequence"/>
</dbReference>
<sequence length="61" mass="7140">MRWTVTRTAHTTHVISTSRSSLASPKCRTNNHNLMNIKENMIFHHEKNINVSLYKNNDNMT</sequence>
<comment type="caution">
    <text evidence="1">The sequence shown here is derived from an EMBL/GenBank/DDBJ whole genome shotgun (WGS) entry which is preliminary data.</text>
</comment>
<dbReference type="EMBL" id="SEWA01000004">
    <property type="protein sequence ID" value="TLI67247.1"/>
    <property type="molecule type" value="Genomic_DNA"/>
</dbReference>
<proteinExistence type="predicted"/>
<evidence type="ECO:0000313" key="1">
    <source>
        <dbReference type="EMBL" id="TLI67247.1"/>
    </source>
</evidence>